<evidence type="ECO:0000313" key="3">
    <source>
        <dbReference type="Proteomes" id="UP000314294"/>
    </source>
</evidence>
<accession>A0A4Z2HX99</accession>
<feature type="compositionally biased region" description="Basic and acidic residues" evidence="1">
    <location>
        <begin position="18"/>
        <end position="28"/>
    </location>
</feature>
<comment type="caution">
    <text evidence="2">The sequence shown here is derived from an EMBL/GenBank/DDBJ whole genome shotgun (WGS) entry which is preliminary data.</text>
</comment>
<reference evidence="2 3" key="1">
    <citation type="submission" date="2019-03" db="EMBL/GenBank/DDBJ databases">
        <title>First draft genome of Liparis tanakae, snailfish: a comprehensive survey of snailfish specific genes.</title>
        <authorList>
            <person name="Kim W."/>
            <person name="Song I."/>
            <person name="Jeong J.-H."/>
            <person name="Kim D."/>
            <person name="Kim S."/>
            <person name="Ryu S."/>
            <person name="Song J.Y."/>
            <person name="Lee S.K."/>
        </authorList>
    </citation>
    <scope>NUCLEOTIDE SEQUENCE [LARGE SCALE GENOMIC DNA]</scope>
    <source>
        <tissue evidence="2">Muscle</tissue>
    </source>
</reference>
<keyword evidence="3" id="KW-1185">Reference proteome</keyword>
<feature type="region of interest" description="Disordered" evidence="1">
    <location>
        <begin position="1"/>
        <end position="28"/>
    </location>
</feature>
<gene>
    <name evidence="2" type="ORF">EYF80_020187</name>
</gene>
<proteinExistence type="predicted"/>
<evidence type="ECO:0000313" key="2">
    <source>
        <dbReference type="EMBL" id="TNN69542.1"/>
    </source>
</evidence>
<dbReference type="EMBL" id="SRLO01000174">
    <property type="protein sequence ID" value="TNN69542.1"/>
    <property type="molecule type" value="Genomic_DNA"/>
</dbReference>
<evidence type="ECO:0000256" key="1">
    <source>
        <dbReference type="SAM" id="MobiDB-lite"/>
    </source>
</evidence>
<organism evidence="2 3">
    <name type="scientific">Liparis tanakae</name>
    <name type="common">Tanaka's snailfish</name>
    <dbReference type="NCBI Taxonomy" id="230148"/>
    <lineage>
        <taxon>Eukaryota</taxon>
        <taxon>Metazoa</taxon>
        <taxon>Chordata</taxon>
        <taxon>Craniata</taxon>
        <taxon>Vertebrata</taxon>
        <taxon>Euteleostomi</taxon>
        <taxon>Actinopterygii</taxon>
        <taxon>Neopterygii</taxon>
        <taxon>Teleostei</taxon>
        <taxon>Neoteleostei</taxon>
        <taxon>Acanthomorphata</taxon>
        <taxon>Eupercaria</taxon>
        <taxon>Perciformes</taxon>
        <taxon>Cottioidei</taxon>
        <taxon>Cottales</taxon>
        <taxon>Liparidae</taxon>
        <taxon>Liparis</taxon>
    </lineage>
</organism>
<protein>
    <submittedName>
        <fullName evidence="2">Uncharacterized protein</fullName>
    </submittedName>
</protein>
<name>A0A4Z2HX99_9TELE</name>
<sequence>MEAVSSSPGRRLPVSLMDRPKSARTQDRSARTSTLLLVTSRWATAGLYWSEGTEAIFILVWGDRDHLYTVFTGLRAGVSAVGGASVKLALQRSRLQQQNL</sequence>
<dbReference type="AlphaFoldDB" id="A0A4Z2HX99"/>
<dbReference type="Proteomes" id="UP000314294">
    <property type="component" value="Unassembled WGS sequence"/>
</dbReference>